<evidence type="ECO:0000313" key="1">
    <source>
        <dbReference type="EMBL" id="SMQ55557.1"/>
    </source>
</evidence>
<sequence length="162" mass="18203">MPTRRHSPPTDFISLRAWIANTAPYSTLLNLDTAVFPDVNDFTTGELEEALRYGMEEFQNRAAECARLRAERRDAANNMPESSQALHGPGPIALVPFTQDSWIDMIMAAKFSGDIRYQNCLIGLAAGIRLIKRDIRHLEVLIRDDKMGLPGDPDDWFAVQEA</sequence>
<dbReference type="AlphaFoldDB" id="A0A1X7S8J5"/>
<name>A0A1X7S8J5_ZYMT9</name>
<protein>
    <submittedName>
        <fullName evidence="1">Uncharacterized protein</fullName>
    </submittedName>
</protein>
<dbReference type="Proteomes" id="UP000215127">
    <property type="component" value="Chromosome 12"/>
</dbReference>
<proteinExistence type="predicted"/>
<keyword evidence="2" id="KW-1185">Reference proteome</keyword>
<accession>A0A1X7S8J5</accession>
<reference evidence="1 2" key="1">
    <citation type="submission" date="2016-06" db="EMBL/GenBank/DDBJ databases">
        <authorList>
            <person name="Kjaerup R.B."/>
            <person name="Dalgaard T.S."/>
            <person name="Juul-Madsen H.R."/>
        </authorList>
    </citation>
    <scope>NUCLEOTIDE SEQUENCE [LARGE SCALE GENOMIC DNA]</scope>
</reference>
<gene>
    <name evidence="1" type="ORF">ZT3D7_G10712</name>
</gene>
<dbReference type="EMBL" id="LT853703">
    <property type="protein sequence ID" value="SMQ55557.1"/>
    <property type="molecule type" value="Genomic_DNA"/>
</dbReference>
<organism evidence="1 2">
    <name type="scientific">Zymoseptoria tritici (strain ST99CH_3D7)</name>
    <dbReference type="NCBI Taxonomy" id="1276538"/>
    <lineage>
        <taxon>Eukaryota</taxon>
        <taxon>Fungi</taxon>
        <taxon>Dikarya</taxon>
        <taxon>Ascomycota</taxon>
        <taxon>Pezizomycotina</taxon>
        <taxon>Dothideomycetes</taxon>
        <taxon>Dothideomycetidae</taxon>
        <taxon>Mycosphaerellales</taxon>
        <taxon>Mycosphaerellaceae</taxon>
        <taxon>Zymoseptoria</taxon>
    </lineage>
</organism>
<evidence type="ECO:0000313" key="2">
    <source>
        <dbReference type="Proteomes" id="UP000215127"/>
    </source>
</evidence>